<evidence type="ECO:0000259" key="2">
    <source>
        <dbReference type="Pfam" id="PF10056"/>
    </source>
</evidence>
<dbReference type="PANTHER" id="PTHR38113">
    <property type="match status" value="1"/>
</dbReference>
<dbReference type="Proteomes" id="UP001265746">
    <property type="component" value="Unassembled WGS sequence"/>
</dbReference>
<proteinExistence type="predicted"/>
<evidence type="ECO:0000313" key="3">
    <source>
        <dbReference type="EMBL" id="KAK2605626.1"/>
    </source>
</evidence>
<feature type="domain" description="DUF2293" evidence="2">
    <location>
        <begin position="94"/>
        <end position="176"/>
    </location>
</feature>
<dbReference type="AlphaFoldDB" id="A0AAD9SDV2"/>
<protein>
    <recommendedName>
        <fullName evidence="2">DUF2293 domain-containing protein</fullName>
    </recommendedName>
</protein>
<comment type="caution">
    <text evidence="3">The sequence shown here is derived from an EMBL/GenBank/DDBJ whole genome shotgun (WGS) entry which is preliminary data.</text>
</comment>
<feature type="region of interest" description="Disordered" evidence="1">
    <location>
        <begin position="263"/>
        <end position="313"/>
    </location>
</feature>
<reference evidence="3" key="1">
    <citation type="submission" date="2023-06" db="EMBL/GenBank/DDBJ databases">
        <authorList>
            <person name="Noh H."/>
        </authorList>
    </citation>
    <scope>NUCLEOTIDE SEQUENCE</scope>
    <source>
        <strain evidence="3">DUCC20226</strain>
    </source>
</reference>
<keyword evidence="4" id="KW-1185">Reference proteome</keyword>
<dbReference type="PANTHER" id="PTHR38113:SF2">
    <property type="entry name" value="DUF2293 DOMAIN-CONTAINING PROTEIN"/>
    <property type="match status" value="1"/>
</dbReference>
<feature type="region of interest" description="Disordered" evidence="1">
    <location>
        <begin position="176"/>
        <end position="225"/>
    </location>
</feature>
<sequence>MSETKLPKESLPSGYSFVPKGNVYITGHCRRLTKASGRSVYVVINGKKQQIGLGVPTDVYVGVQLQEINTRTDRTSNVLKRDETITKAFQKEVLKIYPRVPAESLRNVLKMALKKGKGKVGRAGKLNVHHKVRLAVRAHVRHCETEYDSLLKLGVEREHARQRVEPKIREVCLSWGDGTSTQAGNPGKAQNRPARHDTKASQPKKQANQRSSKKPTKDSQASSLNVAVGGAVTTKATIAVTQTMSKGKYARRNAKRAYRLKKSMTKVAMNQKKPKKQQKTNPKIVSPKPVATAASFRERRTPRPAPANSAQFT</sequence>
<evidence type="ECO:0000313" key="4">
    <source>
        <dbReference type="Proteomes" id="UP001265746"/>
    </source>
</evidence>
<dbReference type="EMBL" id="JAUJFL010000004">
    <property type="protein sequence ID" value="KAK2605626.1"/>
    <property type="molecule type" value="Genomic_DNA"/>
</dbReference>
<name>A0AAD9SDV2_PHOAM</name>
<accession>A0AAD9SDV2</accession>
<evidence type="ECO:0000256" key="1">
    <source>
        <dbReference type="SAM" id="MobiDB-lite"/>
    </source>
</evidence>
<feature type="compositionally biased region" description="Polar residues" evidence="1">
    <location>
        <begin position="200"/>
        <end position="210"/>
    </location>
</feature>
<gene>
    <name evidence="3" type="ORF">N8I77_008452</name>
</gene>
<dbReference type="Pfam" id="PF10056">
    <property type="entry name" value="DUF2293"/>
    <property type="match status" value="1"/>
</dbReference>
<organism evidence="3 4">
    <name type="scientific">Phomopsis amygdali</name>
    <name type="common">Fusicoccum amygdali</name>
    <dbReference type="NCBI Taxonomy" id="1214568"/>
    <lineage>
        <taxon>Eukaryota</taxon>
        <taxon>Fungi</taxon>
        <taxon>Dikarya</taxon>
        <taxon>Ascomycota</taxon>
        <taxon>Pezizomycotina</taxon>
        <taxon>Sordariomycetes</taxon>
        <taxon>Sordariomycetidae</taxon>
        <taxon>Diaporthales</taxon>
        <taxon>Diaporthaceae</taxon>
        <taxon>Diaporthe</taxon>
    </lineage>
</organism>
<dbReference type="InterPro" id="IPR018744">
    <property type="entry name" value="DUF2293"/>
</dbReference>